<evidence type="ECO:0000313" key="2">
    <source>
        <dbReference type="Proteomes" id="UP001064048"/>
    </source>
</evidence>
<proteinExistence type="predicted"/>
<evidence type="ECO:0000313" key="1">
    <source>
        <dbReference type="EMBL" id="KAI8433435.1"/>
    </source>
</evidence>
<reference evidence="1 2" key="1">
    <citation type="journal article" date="2022" name="Genome Biol. Evol.">
        <title>The Spruce Budworm Genome: Reconstructing the Evolutionary History of Antifreeze Proteins.</title>
        <authorList>
            <person name="Beliveau C."/>
            <person name="Gagne P."/>
            <person name="Picq S."/>
            <person name="Vernygora O."/>
            <person name="Keeling C.I."/>
            <person name="Pinkney K."/>
            <person name="Doucet D."/>
            <person name="Wen F."/>
            <person name="Johnston J.S."/>
            <person name="Maaroufi H."/>
            <person name="Boyle B."/>
            <person name="Laroche J."/>
            <person name="Dewar K."/>
            <person name="Juretic N."/>
            <person name="Blackburn G."/>
            <person name="Nisole A."/>
            <person name="Brunet B."/>
            <person name="Brandao M."/>
            <person name="Lumley L."/>
            <person name="Duan J."/>
            <person name="Quan G."/>
            <person name="Lucarotti C.J."/>
            <person name="Roe A.D."/>
            <person name="Sperling F.A.H."/>
            <person name="Levesque R.C."/>
            <person name="Cusson M."/>
        </authorList>
    </citation>
    <scope>NUCLEOTIDE SEQUENCE [LARGE SCALE GENOMIC DNA]</scope>
    <source>
        <strain evidence="1">Glfc:IPQL:Cfum</strain>
    </source>
</reference>
<protein>
    <submittedName>
        <fullName evidence="1">Uncharacterized protein</fullName>
    </submittedName>
</protein>
<dbReference type="Proteomes" id="UP001064048">
    <property type="component" value="Chromosome 28"/>
</dbReference>
<accession>A0ACC0KAU7</accession>
<keyword evidence="2" id="KW-1185">Reference proteome</keyword>
<dbReference type="EMBL" id="CM046128">
    <property type="protein sequence ID" value="KAI8433435.1"/>
    <property type="molecule type" value="Genomic_DNA"/>
</dbReference>
<name>A0ACC0KAU7_CHOFU</name>
<gene>
    <name evidence="1" type="ORF">MSG28_015471</name>
</gene>
<organism evidence="1 2">
    <name type="scientific">Choristoneura fumiferana</name>
    <name type="common">Spruce budworm moth</name>
    <name type="synonym">Archips fumiferana</name>
    <dbReference type="NCBI Taxonomy" id="7141"/>
    <lineage>
        <taxon>Eukaryota</taxon>
        <taxon>Metazoa</taxon>
        <taxon>Ecdysozoa</taxon>
        <taxon>Arthropoda</taxon>
        <taxon>Hexapoda</taxon>
        <taxon>Insecta</taxon>
        <taxon>Pterygota</taxon>
        <taxon>Neoptera</taxon>
        <taxon>Endopterygota</taxon>
        <taxon>Lepidoptera</taxon>
        <taxon>Glossata</taxon>
        <taxon>Ditrysia</taxon>
        <taxon>Tortricoidea</taxon>
        <taxon>Tortricidae</taxon>
        <taxon>Tortricinae</taxon>
        <taxon>Choristoneura</taxon>
    </lineage>
</organism>
<comment type="caution">
    <text evidence="1">The sequence shown here is derived from an EMBL/GenBank/DDBJ whole genome shotgun (WGS) entry which is preliminary data.</text>
</comment>
<sequence length="89" mass="10623">MDFVKREEQAVIDDEHYKTYLENHAISMEQLHQAMQTSINTTIAHNFQLPLSPRQISTLMLKTNHFNRNFNEIPPTYKGICQRLTWYKI</sequence>